<name>A0A914BHZ7_PATMI</name>
<feature type="transmembrane region" description="Helical" evidence="2">
    <location>
        <begin position="286"/>
        <end position="310"/>
    </location>
</feature>
<feature type="compositionally biased region" description="Low complexity" evidence="1">
    <location>
        <begin position="104"/>
        <end position="128"/>
    </location>
</feature>
<organism evidence="4 5">
    <name type="scientific">Patiria miniata</name>
    <name type="common">Bat star</name>
    <name type="synonym">Asterina miniata</name>
    <dbReference type="NCBI Taxonomy" id="46514"/>
    <lineage>
        <taxon>Eukaryota</taxon>
        <taxon>Metazoa</taxon>
        <taxon>Echinodermata</taxon>
        <taxon>Eleutherozoa</taxon>
        <taxon>Asterozoa</taxon>
        <taxon>Asteroidea</taxon>
        <taxon>Valvatacea</taxon>
        <taxon>Valvatida</taxon>
        <taxon>Asterinidae</taxon>
        <taxon>Patiria</taxon>
    </lineage>
</organism>
<dbReference type="EnsemblMetazoa" id="XM_038219975.1">
    <property type="protein sequence ID" value="XP_038075903.1"/>
    <property type="gene ID" value="LOC119743552"/>
</dbReference>
<dbReference type="GeneID" id="119743552"/>
<keyword evidence="2" id="KW-0812">Transmembrane</keyword>
<keyword evidence="2" id="KW-0472">Membrane</keyword>
<reference evidence="4" key="1">
    <citation type="submission" date="2022-11" db="UniProtKB">
        <authorList>
            <consortium name="EnsemblMetazoa"/>
        </authorList>
    </citation>
    <scope>IDENTIFICATION</scope>
</reference>
<accession>A0A914BHZ7</accession>
<feature type="compositionally biased region" description="Polar residues" evidence="1">
    <location>
        <begin position="219"/>
        <end position="234"/>
    </location>
</feature>
<keyword evidence="3" id="KW-0732">Signal</keyword>
<protein>
    <submittedName>
        <fullName evidence="4">Uncharacterized protein</fullName>
    </submittedName>
</protein>
<dbReference type="AlphaFoldDB" id="A0A914BHZ7"/>
<sequence>MAGMHKFNVNFGNIFVIVLLATCSQMICGASNCNDAIALGCKGGQCGKVYCNNDTYDYMCSNVTSPPKFPTVNCTIIALLDALLEEFCPGSILTAFCSTTVQPTTTDEPTTTVEPTTTAAVPTPSAEPNIMSSQTSYTRVPEAATAMTQPVTTQTIITQSQPAATTQDQPVATQAQPVATQAQPVATQAQLITTQAQPVATKAQPVATQSQPVTTKAQPVATQAQPVTAPTQSVTQPATQPPHTTTGSIRPKSTTTPCVGPNCVVKSFTVKPLPPDPVIPTDEVTLMISVIIASIVMLIFIIVFIALLVARTLKWKPMGFFCPCCFKQDRSPDRSDPHFSSAPTSGRYRPEPGTRLWAPSFSRGQP</sequence>
<evidence type="ECO:0000313" key="4">
    <source>
        <dbReference type="EnsemblMetazoa" id="XP_038075903.1"/>
    </source>
</evidence>
<evidence type="ECO:0000256" key="1">
    <source>
        <dbReference type="SAM" id="MobiDB-lite"/>
    </source>
</evidence>
<feature type="compositionally biased region" description="Low complexity" evidence="1">
    <location>
        <begin position="235"/>
        <end position="246"/>
    </location>
</feature>
<evidence type="ECO:0000313" key="5">
    <source>
        <dbReference type="Proteomes" id="UP000887568"/>
    </source>
</evidence>
<dbReference type="Proteomes" id="UP000887568">
    <property type="component" value="Unplaced"/>
</dbReference>
<feature type="region of interest" description="Disordered" evidence="1">
    <location>
        <begin position="330"/>
        <end position="366"/>
    </location>
</feature>
<feature type="chain" id="PRO_5037354773" evidence="3">
    <location>
        <begin position="30"/>
        <end position="366"/>
    </location>
</feature>
<feature type="signal peptide" evidence="3">
    <location>
        <begin position="1"/>
        <end position="29"/>
    </location>
</feature>
<feature type="region of interest" description="Disordered" evidence="1">
    <location>
        <begin position="219"/>
        <end position="253"/>
    </location>
</feature>
<dbReference type="RefSeq" id="XP_038075903.1">
    <property type="nucleotide sequence ID" value="XM_038219975.1"/>
</dbReference>
<keyword evidence="5" id="KW-1185">Reference proteome</keyword>
<proteinExistence type="predicted"/>
<feature type="region of interest" description="Disordered" evidence="1">
    <location>
        <begin position="104"/>
        <end position="132"/>
    </location>
</feature>
<evidence type="ECO:0000256" key="3">
    <source>
        <dbReference type="SAM" id="SignalP"/>
    </source>
</evidence>
<evidence type="ECO:0000256" key="2">
    <source>
        <dbReference type="SAM" id="Phobius"/>
    </source>
</evidence>
<keyword evidence="2" id="KW-1133">Transmembrane helix</keyword>
<dbReference type="OMA" id="HAINECT"/>